<dbReference type="GeneID" id="33572903"/>
<feature type="coiled-coil region" evidence="1">
    <location>
        <begin position="139"/>
        <end position="194"/>
    </location>
</feature>
<dbReference type="OrthoDB" id="2419813at2759"/>
<organism evidence="2 3">
    <name type="scientific">Lobosporangium transversale</name>
    <dbReference type="NCBI Taxonomy" id="64571"/>
    <lineage>
        <taxon>Eukaryota</taxon>
        <taxon>Fungi</taxon>
        <taxon>Fungi incertae sedis</taxon>
        <taxon>Mucoromycota</taxon>
        <taxon>Mortierellomycotina</taxon>
        <taxon>Mortierellomycetes</taxon>
        <taxon>Mortierellales</taxon>
        <taxon>Mortierellaceae</taxon>
        <taxon>Lobosporangium</taxon>
    </lineage>
</organism>
<evidence type="ECO:0000313" key="3">
    <source>
        <dbReference type="Proteomes" id="UP000193648"/>
    </source>
</evidence>
<evidence type="ECO:0000313" key="2">
    <source>
        <dbReference type="EMBL" id="ORZ14449.1"/>
    </source>
</evidence>
<proteinExistence type="predicted"/>
<name>A0A1Y2GLJ7_9FUNG</name>
<dbReference type="Proteomes" id="UP000193648">
    <property type="component" value="Unassembled WGS sequence"/>
</dbReference>
<keyword evidence="3" id="KW-1185">Reference proteome</keyword>
<dbReference type="InParanoid" id="A0A1Y2GLJ7"/>
<evidence type="ECO:0000256" key="1">
    <source>
        <dbReference type="SAM" id="Coils"/>
    </source>
</evidence>
<comment type="caution">
    <text evidence="2">The sequence shown here is derived from an EMBL/GenBank/DDBJ whole genome shotgun (WGS) entry which is preliminary data.</text>
</comment>
<dbReference type="RefSeq" id="XP_021880927.1">
    <property type="nucleotide sequence ID" value="XM_022031062.1"/>
</dbReference>
<keyword evidence="1" id="KW-0175">Coiled coil</keyword>
<reference evidence="2 3" key="1">
    <citation type="submission" date="2016-07" db="EMBL/GenBank/DDBJ databases">
        <title>Pervasive Adenine N6-methylation of Active Genes in Fungi.</title>
        <authorList>
            <consortium name="DOE Joint Genome Institute"/>
            <person name="Mondo S.J."/>
            <person name="Dannebaum R.O."/>
            <person name="Kuo R.C."/>
            <person name="Labutti K."/>
            <person name="Haridas S."/>
            <person name="Kuo A."/>
            <person name="Salamov A."/>
            <person name="Ahrendt S.R."/>
            <person name="Lipzen A."/>
            <person name="Sullivan W."/>
            <person name="Andreopoulos W.B."/>
            <person name="Clum A."/>
            <person name="Lindquist E."/>
            <person name="Daum C."/>
            <person name="Ramamoorthy G.K."/>
            <person name="Gryganskyi A."/>
            <person name="Culley D."/>
            <person name="Magnuson J.K."/>
            <person name="James T.Y."/>
            <person name="O'Malley M.A."/>
            <person name="Stajich J.E."/>
            <person name="Spatafora J.W."/>
            <person name="Visel A."/>
            <person name="Grigoriev I.V."/>
        </authorList>
    </citation>
    <scope>NUCLEOTIDE SEQUENCE [LARGE SCALE GENOMIC DNA]</scope>
    <source>
        <strain evidence="2 3">NRRL 3116</strain>
    </source>
</reference>
<gene>
    <name evidence="2" type="ORF">BCR41DRAFT_88192</name>
</gene>
<accession>A0A1Y2GLJ7</accession>
<protein>
    <submittedName>
        <fullName evidence="2">Uncharacterized protein</fullName>
    </submittedName>
</protein>
<dbReference type="EMBL" id="MCFF01000021">
    <property type="protein sequence ID" value="ORZ14449.1"/>
    <property type="molecule type" value="Genomic_DNA"/>
</dbReference>
<dbReference type="AlphaFoldDB" id="A0A1Y2GLJ7"/>
<sequence>MIRAKSHSMFESNHVSAAQRGLSSYISSLYKYQEMPIQDWINMKSKMEALELEISHVKRTNMLLNLELDKVNAHLARITANNDGEDLQEETNGWRKECEFLVQQVDWMHRQLQAAYASHMELTHPRYEAEATRELCVQVKDLTASLRMWQSAFQQAEEKYRRKCDGERVLKQNLREREAQLSSLVERLSGYESEFQKSLSNYEELMRLSTELELLEGNRDHTHFNAEDRAASSSLGKNQQGSNNISMPVVSIIRGVSDMPGALPKQDQSPTKSSETISPSAEATIVVDQLSVSILSWVALLATYMLS</sequence>